<feature type="chain" id="PRO_5012007300" evidence="3">
    <location>
        <begin position="23"/>
        <end position="391"/>
    </location>
</feature>
<feature type="domain" description="Alginate lyase" evidence="4">
    <location>
        <begin position="55"/>
        <end position="327"/>
    </location>
</feature>
<dbReference type="Proteomes" id="UP000190961">
    <property type="component" value="Unassembled WGS sequence"/>
</dbReference>
<accession>A0A1T5KUK3</accession>
<dbReference type="GO" id="GO:0016829">
    <property type="term" value="F:lyase activity"/>
    <property type="evidence" value="ECO:0007669"/>
    <property type="project" value="UniProtKB-KW"/>
</dbReference>
<dbReference type="STRING" id="688867.SAMN05660236_2588"/>
<organism evidence="5 6">
    <name type="scientific">Ohtaekwangia koreensis</name>
    <dbReference type="NCBI Taxonomy" id="688867"/>
    <lineage>
        <taxon>Bacteria</taxon>
        <taxon>Pseudomonadati</taxon>
        <taxon>Bacteroidota</taxon>
        <taxon>Cytophagia</taxon>
        <taxon>Cytophagales</taxon>
        <taxon>Fulvivirgaceae</taxon>
        <taxon>Ohtaekwangia</taxon>
    </lineage>
</organism>
<keyword evidence="2 5" id="KW-0456">Lyase</keyword>
<protein>
    <submittedName>
        <fullName evidence="5">Alginate lyase</fullName>
    </submittedName>
</protein>
<feature type="signal peptide" evidence="3">
    <location>
        <begin position="1"/>
        <end position="22"/>
    </location>
</feature>
<evidence type="ECO:0000313" key="6">
    <source>
        <dbReference type="Proteomes" id="UP000190961"/>
    </source>
</evidence>
<dbReference type="InterPro" id="IPR008929">
    <property type="entry name" value="Chondroitin_lyas"/>
</dbReference>
<dbReference type="InterPro" id="IPR008397">
    <property type="entry name" value="Alginate_lyase_dom"/>
</dbReference>
<dbReference type="GO" id="GO:0042597">
    <property type="term" value="C:periplasmic space"/>
    <property type="evidence" value="ECO:0007669"/>
    <property type="project" value="InterPro"/>
</dbReference>
<sequence>MKRILVVLLTGLTFLVSGNIKAQSQKDIVAVLRNHILDEAGRALKEEPVTITTAASDRSAGGKHDFYSEGDYWWPDPQNPEGPYIQRDGMTNPDNFVAHRKALIRFSRIIGCLASAYKVTQDDAYVKHAMAHLNAWFADTATMMNPSLLYAQAIKGRHTGRGIGIIDTIHLMEVVEGISVMEPSGAMNKTVLAAIRKWFGLYIQWLTTHPYGKDEMNAENNHGTCWVMQVAAFAKFTGNKDVLQFCRDRYKNVLLPNQMAVDGSFPRELKRTKPYGYSLFNLDAMVMVCQILSDSKNDLWNYKTPDGKCIRKGIEFLYPYVKEKSTWPYAKDVMYWDEWPVAHLFLVMGAYAFHQNNWFETWKSLDHDPSVEEVLRNLPVRNPILWLAVEI</sequence>
<evidence type="ECO:0000259" key="4">
    <source>
        <dbReference type="Pfam" id="PF05426"/>
    </source>
</evidence>
<keyword evidence="6" id="KW-1185">Reference proteome</keyword>
<evidence type="ECO:0000256" key="2">
    <source>
        <dbReference type="ARBA" id="ARBA00023239"/>
    </source>
</evidence>
<dbReference type="EMBL" id="FUZU01000001">
    <property type="protein sequence ID" value="SKC66898.1"/>
    <property type="molecule type" value="Genomic_DNA"/>
</dbReference>
<dbReference type="Pfam" id="PF05426">
    <property type="entry name" value="Alginate_lyase"/>
    <property type="match status" value="1"/>
</dbReference>
<reference evidence="5 6" key="1">
    <citation type="submission" date="2017-02" db="EMBL/GenBank/DDBJ databases">
        <authorList>
            <person name="Peterson S.W."/>
        </authorList>
    </citation>
    <scope>NUCLEOTIDE SEQUENCE [LARGE SCALE GENOMIC DNA]</scope>
    <source>
        <strain evidence="5 6">DSM 25262</strain>
    </source>
</reference>
<gene>
    <name evidence="5" type="ORF">SAMN05660236_2588</name>
</gene>
<evidence type="ECO:0000256" key="3">
    <source>
        <dbReference type="SAM" id="SignalP"/>
    </source>
</evidence>
<name>A0A1T5KUK3_9BACT</name>
<dbReference type="RefSeq" id="WP_079687023.1">
    <property type="nucleotide sequence ID" value="NZ_FUZU01000001.1"/>
</dbReference>
<dbReference type="OrthoDB" id="7210452at2"/>
<keyword evidence="1 3" id="KW-0732">Signal</keyword>
<proteinExistence type="predicted"/>
<dbReference type="AlphaFoldDB" id="A0A1T5KUK3"/>
<dbReference type="SUPFAM" id="SSF48230">
    <property type="entry name" value="Chondroitin AC/alginate lyase"/>
    <property type="match status" value="1"/>
</dbReference>
<evidence type="ECO:0000313" key="5">
    <source>
        <dbReference type="EMBL" id="SKC66898.1"/>
    </source>
</evidence>
<dbReference type="Gene3D" id="1.50.10.100">
    <property type="entry name" value="Chondroitin AC/alginate lyase"/>
    <property type="match status" value="1"/>
</dbReference>
<evidence type="ECO:0000256" key="1">
    <source>
        <dbReference type="ARBA" id="ARBA00022729"/>
    </source>
</evidence>